<dbReference type="Proteomes" id="UP000295706">
    <property type="component" value="Unassembled WGS sequence"/>
</dbReference>
<evidence type="ECO:0000313" key="2">
    <source>
        <dbReference type="EMBL" id="TDB63340.1"/>
    </source>
</evidence>
<keyword evidence="1" id="KW-0472">Membrane</keyword>
<dbReference type="EMBL" id="SMJU01000010">
    <property type="protein sequence ID" value="TDB63340.1"/>
    <property type="molecule type" value="Genomic_DNA"/>
</dbReference>
<dbReference type="AlphaFoldDB" id="A0A4R4K7A6"/>
<evidence type="ECO:0000256" key="1">
    <source>
        <dbReference type="SAM" id="Phobius"/>
    </source>
</evidence>
<feature type="transmembrane region" description="Helical" evidence="1">
    <location>
        <begin position="90"/>
        <end position="108"/>
    </location>
</feature>
<reference evidence="2 3" key="1">
    <citation type="submission" date="2019-02" db="EMBL/GenBank/DDBJ databases">
        <title>Arundinibacter roseus gen. nov., sp. nov., a new member of the family Cytophagaceae.</title>
        <authorList>
            <person name="Szuroczki S."/>
            <person name="Khayer B."/>
            <person name="Sproer C."/>
            <person name="Toumi M."/>
            <person name="Szabo A."/>
            <person name="Felfoldi T."/>
            <person name="Schumann P."/>
            <person name="Toth E."/>
        </authorList>
    </citation>
    <scope>NUCLEOTIDE SEQUENCE [LARGE SCALE GENOMIC DNA]</scope>
    <source>
        <strain evidence="2 3">DMA-k-7a</strain>
    </source>
</reference>
<feature type="transmembrane region" description="Helical" evidence="1">
    <location>
        <begin position="34"/>
        <end position="52"/>
    </location>
</feature>
<accession>A0A4R4K7A6</accession>
<sequence>MTTIKALQGASHYSVGIVVYGIVLLYPQGTLLEIQLLIILITAGLILISHSVTRLHKWFDFATLVNLLLVLPVIVYLTFNRVDPDIFNKFLLSIFIVSILSKLSVYVLNRAGFVVENEELTQLHLQKIAHWLLAWAGLSSLLATLIYWCIKALFPEAFF</sequence>
<feature type="transmembrane region" description="Helical" evidence="1">
    <location>
        <begin position="128"/>
        <end position="150"/>
    </location>
</feature>
<dbReference type="RefSeq" id="WP_132119611.1">
    <property type="nucleotide sequence ID" value="NZ_SMJU01000010.1"/>
</dbReference>
<feature type="transmembrane region" description="Helical" evidence="1">
    <location>
        <begin position="58"/>
        <end position="78"/>
    </location>
</feature>
<organism evidence="2 3">
    <name type="scientific">Arundinibacter roseus</name>
    <dbReference type="NCBI Taxonomy" id="2070510"/>
    <lineage>
        <taxon>Bacteria</taxon>
        <taxon>Pseudomonadati</taxon>
        <taxon>Bacteroidota</taxon>
        <taxon>Cytophagia</taxon>
        <taxon>Cytophagales</taxon>
        <taxon>Spirosomataceae</taxon>
        <taxon>Arundinibacter</taxon>
    </lineage>
</organism>
<keyword evidence="3" id="KW-1185">Reference proteome</keyword>
<name>A0A4R4K7A6_9BACT</name>
<keyword evidence="1" id="KW-0812">Transmembrane</keyword>
<keyword evidence="1" id="KW-1133">Transmembrane helix</keyword>
<gene>
    <name evidence="2" type="ORF">EZE20_16335</name>
</gene>
<proteinExistence type="predicted"/>
<evidence type="ECO:0000313" key="3">
    <source>
        <dbReference type="Proteomes" id="UP000295706"/>
    </source>
</evidence>
<protein>
    <submittedName>
        <fullName evidence="2">Uncharacterized protein</fullName>
    </submittedName>
</protein>
<feature type="transmembrane region" description="Helical" evidence="1">
    <location>
        <begin position="6"/>
        <end position="27"/>
    </location>
</feature>
<comment type="caution">
    <text evidence="2">The sequence shown here is derived from an EMBL/GenBank/DDBJ whole genome shotgun (WGS) entry which is preliminary data.</text>
</comment>